<dbReference type="InterPro" id="IPR003961">
    <property type="entry name" value="FN3_dom"/>
</dbReference>
<dbReference type="Gene3D" id="2.60.40.10">
    <property type="entry name" value="Immunoglobulins"/>
    <property type="match status" value="1"/>
</dbReference>
<dbReference type="GO" id="GO:0005576">
    <property type="term" value="C:extracellular region"/>
    <property type="evidence" value="ECO:0007669"/>
    <property type="project" value="InterPro"/>
</dbReference>
<dbReference type="HOGENOM" id="CLU_027551_0_0_4"/>
<accession>B2AJA4</accession>
<keyword evidence="1" id="KW-0732">Signal</keyword>
<feature type="domain" description="Fibronectin type-III" evidence="4">
    <location>
        <begin position="375"/>
        <end position="457"/>
    </location>
</feature>
<dbReference type="eggNOG" id="COG5297">
    <property type="taxonomic scope" value="Bacteria"/>
</dbReference>
<keyword evidence="3" id="KW-1133">Transmembrane helix</keyword>
<feature type="transmembrane region" description="Helical" evidence="3">
    <location>
        <begin position="35"/>
        <end position="57"/>
    </location>
</feature>
<evidence type="ECO:0000313" key="5">
    <source>
        <dbReference type="EMBL" id="CAP64156.1"/>
    </source>
</evidence>
<evidence type="ECO:0000256" key="2">
    <source>
        <dbReference type="ARBA" id="ARBA00022801"/>
    </source>
</evidence>
<organism evidence="5 6">
    <name type="scientific">Cupriavidus taiwanensis (strain DSM 17343 / BCRC 17206 / CCUG 44338 / CIP 107171 / LMG 19424 / R1)</name>
    <name type="common">Ralstonia taiwanensis (strain LMG 19424)</name>
    <dbReference type="NCBI Taxonomy" id="977880"/>
    <lineage>
        <taxon>Bacteria</taxon>
        <taxon>Pseudomonadati</taxon>
        <taxon>Pseudomonadota</taxon>
        <taxon>Betaproteobacteria</taxon>
        <taxon>Burkholderiales</taxon>
        <taxon>Burkholderiaceae</taxon>
        <taxon>Cupriavidus</taxon>
    </lineage>
</organism>
<dbReference type="PANTHER" id="PTHR43037:SF1">
    <property type="entry name" value="BLL1128 PROTEIN"/>
    <property type="match status" value="1"/>
</dbReference>
<dbReference type="SUPFAM" id="SSF53474">
    <property type="entry name" value="alpha/beta-Hydrolases"/>
    <property type="match status" value="2"/>
</dbReference>
<dbReference type="EMBL" id="CU633751">
    <property type="protein sequence ID" value="CAP64156.1"/>
    <property type="molecule type" value="Genomic_DNA"/>
</dbReference>
<keyword evidence="5" id="KW-0614">Plasmid</keyword>
<dbReference type="CDD" id="cd00063">
    <property type="entry name" value="FN3"/>
    <property type="match status" value="1"/>
</dbReference>
<dbReference type="InterPro" id="IPR010126">
    <property type="entry name" value="Esterase_phb"/>
</dbReference>
<evidence type="ECO:0000313" key="6">
    <source>
        <dbReference type="Proteomes" id="UP000001692"/>
    </source>
</evidence>
<dbReference type="Proteomes" id="UP000001692">
    <property type="component" value="Plasmid pRALTA"/>
</dbReference>
<keyword evidence="3" id="KW-0472">Membrane</keyword>
<dbReference type="AlphaFoldDB" id="B2AJA4"/>
<dbReference type="InterPro" id="IPR050955">
    <property type="entry name" value="Plant_Biomass_Hydrol_Est"/>
</dbReference>
<reference evidence="5 6" key="1">
    <citation type="journal article" date="2008" name="Genome Res.">
        <title>Genome sequence of the beta-rhizobium Cupriavidus taiwanensis and comparative genomics of rhizobia.</title>
        <authorList>
            <person name="Amadou C."/>
            <person name="Pascal G."/>
            <person name="Mangenot S."/>
            <person name="Glew M."/>
            <person name="Bontemps C."/>
            <person name="Capela D."/>
            <person name="Carrere S."/>
            <person name="Cruveiller S."/>
            <person name="Dossat C."/>
            <person name="Lajus A."/>
            <person name="Marchetti M."/>
            <person name="Poinsot V."/>
            <person name="Rouy Z."/>
            <person name="Servin B."/>
            <person name="Saad M."/>
            <person name="Schenowitz C."/>
            <person name="Barbe V."/>
            <person name="Batut J."/>
            <person name="Medigue C."/>
            <person name="Masson-Boivin C."/>
        </authorList>
    </citation>
    <scope>NUCLEOTIDE SEQUENCE [LARGE SCALE GENOMIC DNA]</scope>
    <source>
        <strain evidence="6">DSM 17343 / BCRC 17206 / CCUG 44338 / CIP 107171 / LMG 19424 / R1</strain>
    </source>
</reference>
<evidence type="ECO:0000259" key="4">
    <source>
        <dbReference type="PROSITE" id="PS50853"/>
    </source>
</evidence>
<dbReference type="EC" id="3.1.1.75" evidence="5"/>
<dbReference type="KEGG" id="cti:pRALTA_0515"/>
<dbReference type="GO" id="GO:0050526">
    <property type="term" value="F:poly(3-hydroxybutyrate) depolymerase activity"/>
    <property type="evidence" value="ECO:0007669"/>
    <property type="project" value="UniProtKB-EC"/>
</dbReference>
<geneLocation type="plasmid" evidence="5 6">
    <name>pRALTA</name>
</geneLocation>
<evidence type="ECO:0000256" key="1">
    <source>
        <dbReference type="ARBA" id="ARBA00022729"/>
    </source>
</evidence>
<dbReference type="PROSITE" id="PS50853">
    <property type="entry name" value="FN3"/>
    <property type="match status" value="1"/>
</dbReference>
<name>B2AJA4_CUPTR</name>
<dbReference type="PANTHER" id="PTHR43037">
    <property type="entry name" value="UNNAMED PRODUCT-RELATED"/>
    <property type="match status" value="1"/>
</dbReference>
<evidence type="ECO:0000256" key="3">
    <source>
        <dbReference type="SAM" id="Phobius"/>
    </source>
</evidence>
<proteinExistence type="predicted"/>
<dbReference type="InterPro" id="IPR029058">
    <property type="entry name" value="AB_hydrolase_fold"/>
</dbReference>
<dbReference type="NCBIfam" id="TIGR01840">
    <property type="entry name" value="esterase_phb"/>
    <property type="match status" value="1"/>
</dbReference>
<keyword evidence="6" id="KW-1185">Reference proteome</keyword>
<keyword evidence="3" id="KW-0812">Transmembrane</keyword>
<keyword evidence="2 5" id="KW-0378">Hydrolase</keyword>
<protein>
    <submittedName>
        <fullName evidence="5">Poly(3-hydroxybutyrate) depolymerase (PHB depolymerase)</fullName>
        <ecNumber evidence="5">3.1.1.75</ecNumber>
    </submittedName>
</protein>
<dbReference type="SMART" id="SM00060">
    <property type="entry name" value="FN3"/>
    <property type="match status" value="1"/>
</dbReference>
<dbReference type="InterPro" id="IPR013783">
    <property type="entry name" value="Ig-like_fold"/>
</dbReference>
<dbReference type="Gene3D" id="3.40.50.1820">
    <property type="entry name" value="alpha/beta hydrolase"/>
    <property type="match status" value="1"/>
</dbReference>
<gene>
    <name evidence="5" type="primary">phaZ7</name>
    <name evidence="5" type="ordered locus">pRALTA_0515</name>
</gene>
<dbReference type="Pfam" id="PF10503">
    <property type="entry name" value="Esterase_PHB"/>
    <property type="match status" value="1"/>
</dbReference>
<sequence>MSLKCEPACCRPLGSGHCCDSKKSKKGDTMLRKRWRYFATGLVTLATMLGAFSLHAATAGPGAWSSEQTWASDAVNGGNLTGYFYWPASQPSTPNGKRALVLVLHGCLQTASGDVINNASGTGFNWKSIGDQYGAVILAPNASGNVYFKHCWDYANASPSRTAGHVGVLLDLVNRFVANAQYAIDPNQVYVAGLSSGGGMSMVLGCIAPDIFAGVGINAGPTPGTTTAQIGFVPSGYTATTAGNKCKQWAGSNVGKFTSQIAGAVWGTSDYTVAPAYGPIAASAFRQLYGGSFTQGSKVSIAGGGTNTPYIDSNGKVRTHEISVAGMAHAWPAGTGGNNTNYVDATHINYPDFVMDFWVKNNLRAGSGSGQAGSSPTGLAVAGTTLNTISLSWNAVTNANSYNLYRNGTKVGSSTSTSYTDLDLIAGTTYSYTVTAIDGTAGESQQSAAISATTKTSFSCTATTGTNYAHVQAGRAHDVGGGAYANGSNQSMGLNNLFYINTLAETAAGYYVIGNCP</sequence>
<dbReference type="InterPro" id="IPR036116">
    <property type="entry name" value="FN3_sf"/>
</dbReference>
<dbReference type="eggNOG" id="COG3509">
    <property type="taxonomic scope" value="Bacteria"/>
</dbReference>
<dbReference type="SUPFAM" id="SSF49265">
    <property type="entry name" value="Fibronectin type III"/>
    <property type="match status" value="1"/>
</dbReference>